<dbReference type="EMBL" id="CP018632">
    <property type="protein sequence ID" value="ASJ73176.1"/>
    <property type="molecule type" value="Genomic_DNA"/>
</dbReference>
<dbReference type="PROSITE" id="PS50931">
    <property type="entry name" value="HTH_LYSR"/>
    <property type="match status" value="1"/>
</dbReference>
<dbReference type="Gene3D" id="1.10.10.10">
    <property type="entry name" value="Winged helix-like DNA-binding domain superfamily/Winged helix DNA-binding domain"/>
    <property type="match status" value="1"/>
</dbReference>
<comment type="similarity">
    <text evidence="1">Belongs to the LysR transcriptional regulatory family.</text>
</comment>
<dbReference type="AlphaFoldDB" id="A0A2Z2NP23"/>
<gene>
    <name evidence="3" type="primary">dmlR_4</name>
    <name evidence="3" type="ORF">IMCC3135_15470</name>
</gene>
<evidence type="ECO:0000313" key="3">
    <source>
        <dbReference type="EMBL" id="ASJ73176.1"/>
    </source>
</evidence>
<dbReference type="GO" id="GO:0006351">
    <property type="term" value="P:DNA-templated transcription"/>
    <property type="evidence" value="ECO:0007669"/>
    <property type="project" value="TreeGrafter"/>
</dbReference>
<evidence type="ECO:0000259" key="2">
    <source>
        <dbReference type="PROSITE" id="PS50931"/>
    </source>
</evidence>
<dbReference type="PANTHER" id="PTHR30537">
    <property type="entry name" value="HTH-TYPE TRANSCRIPTIONAL REGULATOR"/>
    <property type="match status" value="1"/>
</dbReference>
<dbReference type="Proteomes" id="UP000250079">
    <property type="component" value="Chromosome"/>
</dbReference>
<accession>A0A2Z2NP23</accession>
<dbReference type="PANTHER" id="PTHR30537:SF20">
    <property type="entry name" value="TRANSCRIPTIONAL REGULATORY PROTEIN"/>
    <property type="match status" value="1"/>
</dbReference>
<reference evidence="3 4" key="1">
    <citation type="submission" date="2016-12" db="EMBL/GenBank/DDBJ databases">
        <authorList>
            <person name="Song W.-J."/>
            <person name="Kurnit D.M."/>
        </authorList>
    </citation>
    <scope>NUCLEOTIDE SEQUENCE [LARGE SCALE GENOMIC DNA]</scope>
    <source>
        <strain evidence="3 4">IMCC3135</strain>
    </source>
</reference>
<dbReference type="KEGG" id="gai:IMCC3135_15470"/>
<organism evidence="3 4">
    <name type="scientific">Granulosicoccus antarcticus IMCC3135</name>
    <dbReference type="NCBI Taxonomy" id="1192854"/>
    <lineage>
        <taxon>Bacteria</taxon>
        <taxon>Pseudomonadati</taxon>
        <taxon>Pseudomonadota</taxon>
        <taxon>Gammaproteobacteria</taxon>
        <taxon>Chromatiales</taxon>
        <taxon>Granulosicoccaceae</taxon>
        <taxon>Granulosicoccus</taxon>
    </lineage>
</organism>
<dbReference type="InterPro" id="IPR058163">
    <property type="entry name" value="LysR-type_TF_proteobact-type"/>
</dbReference>
<dbReference type="InterPro" id="IPR036390">
    <property type="entry name" value="WH_DNA-bd_sf"/>
</dbReference>
<dbReference type="InterPro" id="IPR036388">
    <property type="entry name" value="WH-like_DNA-bd_sf"/>
</dbReference>
<dbReference type="GO" id="GO:0043565">
    <property type="term" value="F:sequence-specific DNA binding"/>
    <property type="evidence" value="ECO:0007669"/>
    <property type="project" value="TreeGrafter"/>
</dbReference>
<evidence type="ECO:0000256" key="1">
    <source>
        <dbReference type="ARBA" id="ARBA00009437"/>
    </source>
</evidence>
<evidence type="ECO:0000313" key="4">
    <source>
        <dbReference type="Proteomes" id="UP000250079"/>
    </source>
</evidence>
<feature type="domain" description="HTH lysR-type" evidence="2">
    <location>
        <begin position="1"/>
        <end position="32"/>
    </location>
</feature>
<protein>
    <submittedName>
        <fullName evidence="3">HTH-type transcriptional regulator DmlR</fullName>
    </submittedName>
</protein>
<dbReference type="Gene3D" id="3.40.190.10">
    <property type="entry name" value="Periplasmic binding protein-like II"/>
    <property type="match status" value="1"/>
</dbReference>
<dbReference type="SUPFAM" id="SSF46785">
    <property type="entry name" value="Winged helix' DNA-binding domain"/>
    <property type="match status" value="1"/>
</dbReference>
<keyword evidence="4" id="KW-1185">Reference proteome</keyword>
<proteinExistence type="inferred from homology"/>
<dbReference type="Pfam" id="PF00126">
    <property type="entry name" value="HTH_1"/>
    <property type="match status" value="1"/>
</dbReference>
<dbReference type="InterPro" id="IPR000847">
    <property type="entry name" value="LysR_HTH_N"/>
</dbReference>
<sequence>MSASTLSRSLTRLEQQLGVFLLRRTTRLVEITPEGSTVLAAARDILDRAGCLQEITTTGQAPDGPLRVNAPVPFALHVLAPRLAEFRAESQKILQQAAWSSCFQDSWIPSR</sequence>
<name>A0A2Z2NP23_9GAMM</name>
<dbReference type="GO" id="GO:0003700">
    <property type="term" value="F:DNA-binding transcription factor activity"/>
    <property type="evidence" value="ECO:0007669"/>
    <property type="project" value="InterPro"/>
</dbReference>